<gene>
    <name evidence="2" type="ORF">JGI25_00236</name>
</gene>
<dbReference type="PANTHER" id="PTHR12697:SF5">
    <property type="entry name" value="DEOXYHYPUSINE HYDROXYLASE"/>
    <property type="match status" value="1"/>
</dbReference>
<dbReference type="InterPro" id="IPR021133">
    <property type="entry name" value="HEAT_type_2"/>
</dbReference>
<dbReference type="Pfam" id="PF13646">
    <property type="entry name" value="HEAT_2"/>
    <property type="match status" value="2"/>
</dbReference>
<evidence type="ECO:0000313" key="3">
    <source>
        <dbReference type="Proteomes" id="UP000243105"/>
    </source>
</evidence>
<dbReference type="InterPro" id="IPR011989">
    <property type="entry name" value="ARM-like"/>
</dbReference>
<protein>
    <submittedName>
        <fullName evidence="2">HEAT repeat</fullName>
    </submittedName>
</protein>
<dbReference type="Proteomes" id="UP000243105">
    <property type="component" value="Unassembled WGS sequence"/>
</dbReference>
<comment type="function">
    <text evidence="1">Catalyzes the hydroxylation of the N(6)-(4-aminobutyl)-L-lysine intermediate produced by deoxyhypusine synthase/DHPS on a critical lysine of the eukaryotic translation initiation factor 5A/eIF-5A. This is the second step of the post-translational modification of that lysine into an unusual amino acid residue named hypusine. Hypusination is unique to mature eIF-5A factor and is essential for its function.</text>
</comment>
<organism evidence="2 3">
    <name type="scientific">Kryptobacter tengchongensis</name>
    <dbReference type="NCBI Taxonomy" id="1643429"/>
    <lineage>
        <taxon>Bacteria</taxon>
        <taxon>Pseudomonadati</taxon>
        <taxon>Candidatus Kryptoniota</taxon>
        <taxon>Candidatus Kryptobacter</taxon>
    </lineage>
</organism>
<comment type="caution">
    <text evidence="2">The sequence shown here is derived from an EMBL/GenBank/DDBJ whole genome shotgun (WGS) entry which is preliminary data.</text>
</comment>
<evidence type="ECO:0000256" key="1">
    <source>
        <dbReference type="ARBA" id="ARBA00045876"/>
    </source>
</evidence>
<dbReference type="RefSeq" id="WP_072263537.1">
    <property type="nucleotide sequence ID" value="NZ_CZVV01000008.1"/>
</dbReference>
<dbReference type="InterPro" id="IPR016024">
    <property type="entry name" value="ARM-type_fold"/>
</dbReference>
<accession>A0A916PAX6</accession>
<dbReference type="PROSITE" id="PS50077">
    <property type="entry name" value="HEAT_REPEAT"/>
    <property type="match status" value="1"/>
</dbReference>
<sequence length="427" mass="48473">MSRAYETIIAGLNSFDPDERRLSVEASVKFGDREEVVDKLIDLLKDRDKGVRDAVANALVLIANEFEKSKKKIIKGICSLIQCEDIGLKNLSAELIFKIGKDALDEIKELANHRDKDVRKIAVDIIGLLNEKSMFDFLKEKLNDPNPNVITSAIEAIGNIGDDSAIEVLIDSFSKFEFAQIQIIEALGKIGEKVKDKKIICDFLMETFESSDDPILKSAVVEALGKVGDESHINFLMDLTLNQNIAIQKMAIVSLVEICARLDCKLNANKYFFKSFFKQGVEIFFEMNEPEFKIKFLNFASKWIKFDEVKSFILSLIDGNEKISEKVFEIARANAKDLISFSLKNSIESEKFINLIEAILCDAEKVFENIELKKAVLQKLTELFYEADIERKIMILNLLSSLDEIEFMKLLNESQDDPILKMYFGLV</sequence>
<name>A0A916PAX6_KRYT1</name>
<dbReference type="PANTHER" id="PTHR12697">
    <property type="entry name" value="PBS LYASE HEAT-LIKE PROTEIN"/>
    <property type="match status" value="1"/>
</dbReference>
<dbReference type="AlphaFoldDB" id="A0A916PAX6"/>
<dbReference type="SUPFAM" id="SSF48371">
    <property type="entry name" value="ARM repeat"/>
    <property type="match status" value="1"/>
</dbReference>
<proteinExistence type="predicted"/>
<dbReference type="EMBL" id="CZVV01000008">
    <property type="protein sequence ID" value="CUS97278.1"/>
    <property type="molecule type" value="Genomic_DNA"/>
</dbReference>
<evidence type="ECO:0000313" key="2">
    <source>
        <dbReference type="EMBL" id="CUS97278.1"/>
    </source>
</evidence>
<dbReference type="GO" id="GO:0016491">
    <property type="term" value="F:oxidoreductase activity"/>
    <property type="evidence" value="ECO:0007669"/>
    <property type="project" value="TreeGrafter"/>
</dbReference>
<reference evidence="2 3" key="1">
    <citation type="submission" date="2015-11" db="EMBL/GenBank/DDBJ databases">
        <authorList>
            <person name="Varghese N."/>
        </authorList>
    </citation>
    <scope>NUCLEOTIDE SEQUENCE [LARGE SCALE GENOMIC DNA]</scope>
    <source>
        <strain evidence="2 3">JGI-25</strain>
    </source>
</reference>
<dbReference type="Gene3D" id="1.25.10.10">
    <property type="entry name" value="Leucine-rich Repeat Variant"/>
    <property type="match status" value="1"/>
</dbReference>